<keyword evidence="3" id="KW-1185">Reference proteome</keyword>
<feature type="signal peptide" evidence="1">
    <location>
        <begin position="1"/>
        <end position="19"/>
    </location>
</feature>
<feature type="chain" id="PRO_5009927851" evidence="1">
    <location>
        <begin position="20"/>
        <end position="256"/>
    </location>
</feature>
<name>A0A1M7LB79_9FLAO</name>
<sequence>MKRILVTLFIYCITQTLFSQTALNTVFKDAVAIENENVATNGFDYILNVVLEIPNQKELVIANNASMLPNKILFHSSLVNRFNSVTVISPDWVYYKAVSSIKDVDCAEPSPSFRVYKITKGPQNKISIDSTITYRGTFPTIQYRKSKETAQDKLLIYYTENWGSICCPKDPKWDRIKEIEAFKKQFRNYESKTYLKNRGKEGEHEYYYTLEKLELKDRLNFILKSKSYDEKPNTKKLSPELYFPYYISNYDLTEVK</sequence>
<dbReference type="Proteomes" id="UP000184028">
    <property type="component" value="Unassembled WGS sequence"/>
</dbReference>
<protein>
    <submittedName>
        <fullName evidence="2">Uncharacterized protein</fullName>
    </submittedName>
</protein>
<evidence type="ECO:0000313" key="2">
    <source>
        <dbReference type="EMBL" id="SHM75368.1"/>
    </source>
</evidence>
<proteinExistence type="predicted"/>
<dbReference type="AlphaFoldDB" id="A0A1M7LB79"/>
<evidence type="ECO:0000256" key="1">
    <source>
        <dbReference type="SAM" id="SignalP"/>
    </source>
</evidence>
<organism evidence="2 3">
    <name type="scientific">Flavobacterium chilense</name>
    <dbReference type="NCBI Taxonomy" id="946677"/>
    <lineage>
        <taxon>Bacteria</taxon>
        <taxon>Pseudomonadati</taxon>
        <taxon>Bacteroidota</taxon>
        <taxon>Flavobacteriia</taxon>
        <taxon>Flavobacteriales</taxon>
        <taxon>Flavobacteriaceae</taxon>
        <taxon>Flavobacterium</taxon>
    </lineage>
</organism>
<gene>
    <name evidence="2" type="ORF">SAMN05444484_10940</name>
</gene>
<reference evidence="3" key="1">
    <citation type="submission" date="2016-11" db="EMBL/GenBank/DDBJ databases">
        <authorList>
            <person name="Varghese N."/>
            <person name="Submissions S."/>
        </authorList>
    </citation>
    <scope>NUCLEOTIDE SEQUENCE [LARGE SCALE GENOMIC DNA]</scope>
    <source>
        <strain evidence="3">DSM 24724</strain>
    </source>
</reference>
<keyword evidence="1" id="KW-0732">Signal</keyword>
<evidence type="ECO:0000313" key="3">
    <source>
        <dbReference type="Proteomes" id="UP000184028"/>
    </source>
</evidence>
<dbReference type="EMBL" id="FRBT01000009">
    <property type="protein sequence ID" value="SHM75368.1"/>
    <property type="molecule type" value="Genomic_DNA"/>
</dbReference>
<dbReference type="RefSeq" id="WP_068840533.1">
    <property type="nucleotide sequence ID" value="NZ_FRBT01000009.1"/>
</dbReference>
<accession>A0A1M7LB79</accession>
<dbReference type="STRING" id="946677.SAMN05444484_10940"/>
<dbReference type="OrthoDB" id="822112at2"/>